<dbReference type="PANTHER" id="PTHR43861">
    <property type="entry name" value="TRANS-ACONITATE 2-METHYLTRANSFERASE-RELATED"/>
    <property type="match status" value="1"/>
</dbReference>
<keyword evidence="2" id="KW-0489">Methyltransferase</keyword>
<dbReference type="GO" id="GO:0003700">
    <property type="term" value="F:DNA-binding transcription factor activity"/>
    <property type="evidence" value="ECO:0007669"/>
    <property type="project" value="InterPro"/>
</dbReference>
<dbReference type="PROSITE" id="PS50987">
    <property type="entry name" value="HTH_ARSR_2"/>
    <property type="match status" value="1"/>
</dbReference>
<dbReference type="NCBIfam" id="NF033788">
    <property type="entry name" value="HTH_metalloreg"/>
    <property type="match status" value="1"/>
</dbReference>
<dbReference type="InterPro" id="IPR036388">
    <property type="entry name" value="WH-like_DNA-bd_sf"/>
</dbReference>
<dbReference type="InterPro" id="IPR029063">
    <property type="entry name" value="SAM-dependent_MTases_sf"/>
</dbReference>
<dbReference type="InterPro" id="IPR011991">
    <property type="entry name" value="ArsR-like_HTH"/>
</dbReference>
<evidence type="ECO:0000313" key="2">
    <source>
        <dbReference type="EMBL" id="QDU67494.1"/>
    </source>
</evidence>
<dbReference type="Pfam" id="PF01022">
    <property type="entry name" value="HTH_5"/>
    <property type="match status" value="1"/>
</dbReference>
<dbReference type="GO" id="GO:0032259">
    <property type="term" value="P:methylation"/>
    <property type="evidence" value="ECO:0007669"/>
    <property type="project" value="UniProtKB-KW"/>
</dbReference>
<feature type="domain" description="HTH arsR-type" evidence="1">
    <location>
        <begin position="4"/>
        <end position="107"/>
    </location>
</feature>
<protein>
    <submittedName>
        <fullName evidence="2">Putative S-adenosylmethionine-dependent methyltransferase/MSMEI_2290</fullName>
        <ecNumber evidence="2">2.1.1.-</ecNumber>
    </submittedName>
</protein>
<dbReference type="SUPFAM" id="SSF53335">
    <property type="entry name" value="S-adenosyl-L-methionine-dependent methyltransferases"/>
    <property type="match status" value="1"/>
</dbReference>
<dbReference type="CDD" id="cd02440">
    <property type="entry name" value="AdoMet_MTases"/>
    <property type="match status" value="1"/>
</dbReference>
<reference evidence="2 3" key="1">
    <citation type="submission" date="2019-02" db="EMBL/GenBank/DDBJ databases">
        <title>Deep-cultivation of Planctomycetes and their phenomic and genomic characterization uncovers novel biology.</title>
        <authorList>
            <person name="Wiegand S."/>
            <person name="Jogler M."/>
            <person name="Boedeker C."/>
            <person name="Pinto D."/>
            <person name="Vollmers J."/>
            <person name="Rivas-Marin E."/>
            <person name="Kohn T."/>
            <person name="Peeters S.H."/>
            <person name="Heuer A."/>
            <person name="Rast P."/>
            <person name="Oberbeckmann S."/>
            <person name="Bunk B."/>
            <person name="Jeske O."/>
            <person name="Meyerdierks A."/>
            <person name="Storesund J.E."/>
            <person name="Kallscheuer N."/>
            <person name="Luecker S."/>
            <person name="Lage O.M."/>
            <person name="Pohl T."/>
            <person name="Merkel B.J."/>
            <person name="Hornburger P."/>
            <person name="Mueller R.-W."/>
            <person name="Bruemmer F."/>
            <person name="Labrenz M."/>
            <person name="Spormann A.M."/>
            <person name="Op den Camp H."/>
            <person name="Overmann J."/>
            <person name="Amann R."/>
            <person name="Jetten M.S.M."/>
            <person name="Mascher T."/>
            <person name="Medema M.H."/>
            <person name="Devos D.P."/>
            <person name="Kaster A.-K."/>
            <person name="Ovreas L."/>
            <person name="Rohde M."/>
            <person name="Galperin M.Y."/>
            <person name="Jogler C."/>
        </authorList>
    </citation>
    <scope>NUCLEOTIDE SEQUENCE [LARGE SCALE GENOMIC DNA]</scope>
    <source>
        <strain evidence="2 3">Pla133</strain>
    </source>
</reference>
<evidence type="ECO:0000313" key="3">
    <source>
        <dbReference type="Proteomes" id="UP000316921"/>
    </source>
</evidence>
<dbReference type="SUPFAM" id="SSF46785">
    <property type="entry name" value="Winged helix' DNA-binding domain"/>
    <property type="match status" value="1"/>
</dbReference>
<organism evidence="2 3">
    <name type="scientific">Engelhardtia mirabilis</name>
    <dbReference type="NCBI Taxonomy" id="2528011"/>
    <lineage>
        <taxon>Bacteria</taxon>
        <taxon>Pseudomonadati</taxon>
        <taxon>Planctomycetota</taxon>
        <taxon>Planctomycetia</taxon>
        <taxon>Planctomycetia incertae sedis</taxon>
        <taxon>Engelhardtia</taxon>
    </lineage>
</organism>
<dbReference type="InterPro" id="IPR001845">
    <property type="entry name" value="HTH_ArsR_DNA-bd_dom"/>
</dbReference>
<dbReference type="EMBL" id="CP036287">
    <property type="protein sequence ID" value="QDU67494.1"/>
    <property type="molecule type" value="Genomic_DNA"/>
</dbReference>
<name>A0A518BKJ5_9BACT</name>
<dbReference type="AlphaFoldDB" id="A0A518BKJ5"/>
<dbReference type="EC" id="2.1.1.-" evidence="2"/>
<dbReference type="InterPro" id="IPR036390">
    <property type="entry name" value="WH_DNA-bd_sf"/>
</dbReference>
<dbReference type="CDD" id="cd00090">
    <property type="entry name" value="HTH_ARSR"/>
    <property type="match status" value="1"/>
</dbReference>
<dbReference type="Gene3D" id="1.10.10.10">
    <property type="entry name" value="Winged helix-like DNA-binding domain superfamily/Winged helix DNA-binding domain"/>
    <property type="match status" value="1"/>
</dbReference>
<keyword evidence="3" id="KW-1185">Reference proteome</keyword>
<dbReference type="InterPro" id="IPR013216">
    <property type="entry name" value="Methyltransf_11"/>
</dbReference>
<dbReference type="GO" id="GO:0008757">
    <property type="term" value="F:S-adenosylmethionine-dependent methyltransferase activity"/>
    <property type="evidence" value="ECO:0007669"/>
    <property type="project" value="InterPro"/>
</dbReference>
<sequence>MVIVSDPSQRALTGLLKLLADGTRLRILGLLEREELSVGELSRCLGMAQSRVSNHLRQLRDAGLLAERHAGTSNYLRLSPGDGLAARLWVSLSEELAAVPEHGADLTRLDLILAERRDREDEFFDRVAGRWDTIAGDFATGQARQRALAHLLPRRLTVADLGCGTGYLADALRPLVQRVICVDRSEGMLSQARERLESRSEGASFEFRQGEFDSLPLADGEVDGVVASMVLHHLPDLARPLREMRRVLAPGGNVAIVELMPHREGWLRPALGDRHLGLEPADVLDGLRRAGFERVSLDPVDDRYRPVGPEGQTAELPLYLARGTAPAA</sequence>
<dbReference type="PANTHER" id="PTHR43861:SF1">
    <property type="entry name" value="TRANS-ACONITATE 2-METHYLTRANSFERASE"/>
    <property type="match status" value="1"/>
</dbReference>
<dbReference type="Gene3D" id="3.40.50.150">
    <property type="entry name" value="Vaccinia Virus protein VP39"/>
    <property type="match status" value="1"/>
</dbReference>
<dbReference type="PRINTS" id="PR00778">
    <property type="entry name" value="HTHARSR"/>
</dbReference>
<dbReference type="KEGG" id="pbap:Pla133_25780"/>
<dbReference type="Proteomes" id="UP000316921">
    <property type="component" value="Chromosome"/>
</dbReference>
<gene>
    <name evidence="2" type="ORF">Pla133_25780</name>
</gene>
<proteinExistence type="predicted"/>
<dbReference type="RefSeq" id="WP_145065726.1">
    <property type="nucleotide sequence ID" value="NZ_CP036287.1"/>
</dbReference>
<dbReference type="SMART" id="SM00418">
    <property type="entry name" value="HTH_ARSR"/>
    <property type="match status" value="1"/>
</dbReference>
<keyword evidence="2" id="KW-0808">Transferase</keyword>
<accession>A0A518BKJ5</accession>
<dbReference type="Pfam" id="PF08241">
    <property type="entry name" value="Methyltransf_11"/>
    <property type="match status" value="1"/>
</dbReference>
<evidence type="ECO:0000259" key="1">
    <source>
        <dbReference type="PROSITE" id="PS50987"/>
    </source>
</evidence>